<dbReference type="VEuPathDB" id="FungiDB:DIURU_002586"/>
<dbReference type="GO" id="GO:0003729">
    <property type="term" value="F:mRNA binding"/>
    <property type="evidence" value="ECO:0007669"/>
    <property type="project" value="TreeGrafter"/>
</dbReference>
<evidence type="ECO:0000313" key="5">
    <source>
        <dbReference type="EMBL" id="KAA8902985.1"/>
    </source>
</evidence>
<dbReference type="InterPro" id="IPR000504">
    <property type="entry name" value="RRM_dom"/>
</dbReference>
<dbReference type="RefSeq" id="XP_034012601.1">
    <property type="nucleotide sequence ID" value="XM_034155253.1"/>
</dbReference>
<organism evidence="5 6">
    <name type="scientific">Diutina rugosa</name>
    <name type="common">Yeast</name>
    <name type="synonym">Candida rugosa</name>
    <dbReference type="NCBI Taxonomy" id="5481"/>
    <lineage>
        <taxon>Eukaryota</taxon>
        <taxon>Fungi</taxon>
        <taxon>Dikarya</taxon>
        <taxon>Ascomycota</taxon>
        <taxon>Saccharomycotina</taxon>
        <taxon>Pichiomycetes</taxon>
        <taxon>Debaryomycetaceae</taxon>
        <taxon>Diutina</taxon>
    </lineage>
</organism>
<evidence type="ECO:0000259" key="4">
    <source>
        <dbReference type="PROSITE" id="PS50102"/>
    </source>
</evidence>
<dbReference type="SUPFAM" id="SSF54928">
    <property type="entry name" value="RNA-binding domain, RBD"/>
    <property type="match status" value="3"/>
</dbReference>
<feature type="domain" description="RRM" evidence="4">
    <location>
        <begin position="124"/>
        <end position="201"/>
    </location>
</feature>
<dbReference type="PROSITE" id="PS50102">
    <property type="entry name" value="RRM"/>
    <property type="match status" value="3"/>
</dbReference>
<dbReference type="GeneID" id="54781237"/>
<evidence type="ECO:0000256" key="1">
    <source>
        <dbReference type="ARBA" id="ARBA00022884"/>
    </source>
</evidence>
<feature type="domain" description="RRM" evidence="4">
    <location>
        <begin position="1"/>
        <end position="62"/>
    </location>
</feature>
<feature type="compositionally biased region" description="Basic and acidic residues" evidence="3">
    <location>
        <begin position="205"/>
        <end position="216"/>
    </location>
</feature>
<dbReference type="InterPro" id="IPR050502">
    <property type="entry name" value="Euk_RNA-bind_prot"/>
</dbReference>
<dbReference type="OrthoDB" id="1049195at2759"/>
<dbReference type="Pfam" id="PF00076">
    <property type="entry name" value="RRM_1"/>
    <property type="match status" value="3"/>
</dbReference>
<dbReference type="Proteomes" id="UP000449547">
    <property type="component" value="Unassembled WGS sequence"/>
</dbReference>
<gene>
    <name evidence="5" type="ORF">DIURU_002586</name>
</gene>
<dbReference type="EMBL" id="SWFT01000076">
    <property type="protein sequence ID" value="KAA8902985.1"/>
    <property type="molecule type" value="Genomic_DNA"/>
</dbReference>
<dbReference type="SMART" id="SM00360">
    <property type="entry name" value="RRM"/>
    <property type="match status" value="3"/>
</dbReference>
<dbReference type="Gene3D" id="3.30.70.330">
    <property type="match status" value="3"/>
</dbReference>
<sequence length="346" mass="38516">MFEEAEGGSFDVIRADVVTSRGRSKGMATVEFATKDDVDRAIRLFDRKVMNGREIFVRQDYPPPGGDGDDGDDRGDRRDRRGDRYDRDSRRGDRYERDERRDDRRDDRRERRNDRPTYDGPITPEVFIGNIPFQVTRDELGDLFSEAGKVESVEIRTDGNGRSRGFGTVVFSNEEEAQRAIERFAGYQIGGRRLDTRPGHGGRIQTRERPPKERGIRGSNTEFTEGVVGQGDPSDIIFVGNLPFETSQDDLFDLFETVGRVVKAELQFNQRGQSSGTAVVQFDSEELASSAIQSLDGYNYGGRPLAISYATRRIGGGGDDADLAGGAAEAVEVAEGEPVYDDAEMV</sequence>
<dbReference type="AlphaFoldDB" id="A0A642UU67"/>
<feature type="region of interest" description="Disordered" evidence="3">
    <location>
        <begin position="191"/>
        <end position="227"/>
    </location>
</feature>
<evidence type="ECO:0000256" key="2">
    <source>
        <dbReference type="PROSITE-ProRule" id="PRU00176"/>
    </source>
</evidence>
<evidence type="ECO:0000256" key="3">
    <source>
        <dbReference type="SAM" id="MobiDB-lite"/>
    </source>
</evidence>
<dbReference type="InterPro" id="IPR012677">
    <property type="entry name" value="Nucleotide-bd_a/b_plait_sf"/>
</dbReference>
<proteinExistence type="predicted"/>
<feature type="region of interest" description="Disordered" evidence="3">
    <location>
        <begin position="55"/>
        <end position="126"/>
    </location>
</feature>
<keyword evidence="6" id="KW-1185">Reference proteome</keyword>
<dbReference type="OMA" id="TNAADAW"/>
<dbReference type="PANTHER" id="PTHR48025:SF1">
    <property type="entry name" value="RRM DOMAIN-CONTAINING PROTEIN"/>
    <property type="match status" value="1"/>
</dbReference>
<dbReference type="GO" id="GO:0005634">
    <property type="term" value="C:nucleus"/>
    <property type="evidence" value="ECO:0007669"/>
    <property type="project" value="TreeGrafter"/>
</dbReference>
<protein>
    <recommendedName>
        <fullName evidence="4">RRM domain-containing protein</fullName>
    </recommendedName>
</protein>
<name>A0A642UU67_DIURU</name>
<feature type="domain" description="RRM" evidence="4">
    <location>
        <begin position="235"/>
        <end position="312"/>
    </location>
</feature>
<accession>A0A642UU67</accession>
<evidence type="ECO:0000313" key="6">
    <source>
        <dbReference type="Proteomes" id="UP000449547"/>
    </source>
</evidence>
<comment type="caution">
    <text evidence="5">The sequence shown here is derived from an EMBL/GenBank/DDBJ whole genome shotgun (WGS) entry which is preliminary data.</text>
</comment>
<reference evidence="5 6" key="1">
    <citation type="submission" date="2019-07" db="EMBL/GenBank/DDBJ databases">
        <title>Genome assembly of two rare yeast pathogens: Diutina rugosa and Trichomonascus ciferrii.</title>
        <authorList>
            <person name="Mixao V."/>
            <person name="Saus E."/>
            <person name="Hansen A."/>
            <person name="Lass-Flor C."/>
            <person name="Gabaldon T."/>
        </authorList>
    </citation>
    <scope>NUCLEOTIDE SEQUENCE [LARGE SCALE GENOMIC DNA]</scope>
    <source>
        <strain evidence="5 6">CBS 613</strain>
    </source>
</reference>
<keyword evidence="1 2" id="KW-0694">RNA-binding</keyword>
<feature type="compositionally biased region" description="Basic and acidic residues" evidence="3">
    <location>
        <begin position="74"/>
        <end position="117"/>
    </location>
</feature>
<dbReference type="PANTHER" id="PTHR48025">
    <property type="entry name" value="OS02G0815200 PROTEIN"/>
    <property type="match status" value="1"/>
</dbReference>
<dbReference type="InterPro" id="IPR035979">
    <property type="entry name" value="RBD_domain_sf"/>
</dbReference>